<keyword evidence="3" id="KW-1185">Reference proteome</keyword>
<dbReference type="InParanoid" id="M4B575"/>
<reference evidence="2" key="2">
    <citation type="submission" date="2015-06" db="UniProtKB">
        <authorList>
            <consortium name="EnsemblProtists"/>
        </authorList>
    </citation>
    <scope>IDENTIFICATION</scope>
    <source>
        <strain evidence="2">Emoy2</strain>
    </source>
</reference>
<dbReference type="Proteomes" id="UP000011713">
    <property type="component" value="Unassembled WGS sequence"/>
</dbReference>
<feature type="region of interest" description="Disordered" evidence="1">
    <location>
        <begin position="1"/>
        <end position="24"/>
    </location>
</feature>
<accession>M4B575</accession>
<dbReference type="AlphaFoldDB" id="M4B575"/>
<dbReference type="HOGENOM" id="CLU_2781344_0_0_1"/>
<dbReference type="VEuPathDB" id="FungiDB:HpaG801425"/>
<evidence type="ECO:0000256" key="1">
    <source>
        <dbReference type="SAM" id="MobiDB-lite"/>
    </source>
</evidence>
<evidence type="ECO:0000313" key="2">
    <source>
        <dbReference type="EnsemblProtists" id="HpaP801425"/>
    </source>
</evidence>
<protein>
    <submittedName>
        <fullName evidence="2">Uncharacterized protein</fullName>
    </submittedName>
</protein>
<reference evidence="3" key="1">
    <citation type="journal article" date="2010" name="Science">
        <title>Signatures of adaptation to obligate biotrophy in the Hyaloperonospora arabidopsidis genome.</title>
        <authorList>
            <person name="Baxter L."/>
            <person name="Tripathy S."/>
            <person name="Ishaque N."/>
            <person name="Boot N."/>
            <person name="Cabral A."/>
            <person name="Kemen E."/>
            <person name="Thines M."/>
            <person name="Ah-Fong A."/>
            <person name="Anderson R."/>
            <person name="Badejoko W."/>
            <person name="Bittner-Eddy P."/>
            <person name="Boore J.L."/>
            <person name="Chibucos M.C."/>
            <person name="Coates M."/>
            <person name="Dehal P."/>
            <person name="Delehaunty K."/>
            <person name="Dong S."/>
            <person name="Downton P."/>
            <person name="Dumas B."/>
            <person name="Fabro G."/>
            <person name="Fronick C."/>
            <person name="Fuerstenberg S.I."/>
            <person name="Fulton L."/>
            <person name="Gaulin E."/>
            <person name="Govers F."/>
            <person name="Hughes L."/>
            <person name="Humphray S."/>
            <person name="Jiang R.H."/>
            <person name="Judelson H."/>
            <person name="Kamoun S."/>
            <person name="Kyung K."/>
            <person name="Meijer H."/>
            <person name="Minx P."/>
            <person name="Morris P."/>
            <person name="Nelson J."/>
            <person name="Phuntumart V."/>
            <person name="Qutob D."/>
            <person name="Rehmany A."/>
            <person name="Rougon-Cardoso A."/>
            <person name="Ryden P."/>
            <person name="Torto-Alalibo T."/>
            <person name="Studholme D."/>
            <person name="Wang Y."/>
            <person name="Win J."/>
            <person name="Wood J."/>
            <person name="Clifton S.W."/>
            <person name="Rogers J."/>
            <person name="Van den Ackerveken G."/>
            <person name="Jones J.D."/>
            <person name="McDowell J.M."/>
            <person name="Beynon J."/>
            <person name="Tyler B.M."/>
        </authorList>
    </citation>
    <scope>NUCLEOTIDE SEQUENCE [LARGE SCALE GENOMIC DNA]</scope>
    <source>
        <strain evidence="3">Emoy2</strain>
    </source>
</reference>
<proteinExistence type="predicted"/>
<dbReference type="EnsemblProtists" id="HpaT801425">
    <property type="protein sequence ID" value="HpaP801425"/>
    <property type="gene ID" value="HpaG801425"/>
</dbReference>
<sequence length="69" mass="8296">MHHRRPYANARSEHRELFNRPRSTGPSYLAQCDHLQIPRERHLVHCEPRLGRWHVLGLCGRQCTWRCGR</sequence>
<name>M4B575_HYAAE</name>
<dbReference type="EMBL" id="JH598325">
    <property type="status" value="NOT_ANNOTATED_CDS"/>
    <property type="molecule type" value="Genomic_DNA"/>
</dbReference>
<organism evidence="2 3">
    <name type="scientific">Hyaloperonospora arabidopsidis (strain Emoy2)</name>
    <name type="common">Downy mildew agent</name>
    <name type="synonym">Peronospora arabidopsidis</name>
    <dbReference type="NCBI Taxonomy" id="559515"/>
    <lineage>
        <taxon>Eukaryota</taxon>
        <taxon>Sar</taxon>
        <taxon>Stramenopiles</taxon>
        <taxon>Oomycota</taxon>
        <taxon>Peronosporomycetes</taxon>
        <taxon>Peronosporales</taxon>
        <taxon>Peronosporaceae</taxon>
        <taxon>Hyaloperonospora</taxon>
    </lineage>
</organism>
<evidence type="ECO:0000313" key="3">
    <source>
        <dbReference type="Proteomes" id="UP000011713"/>
    </source>
</evidence>